<sequence length="724" mass="80843">MLDVRESVRTASAEPDAVPTGRYPGWVERVSTLLALLLTYGLLLWYLKPSLLFKPTITGGGDTIAHYVAARYLRDYLLPNGKLIGWMPGNLAGYPLFLFYFPLAFLLIAGFSLVVSFPIAFKLGTIAGTFGLPIASLVALRWIGCPFPIPALGAVLTLPFLLNAGNSMWGGNIPSTLAGEFSHSLSLTLLVLFMGALYRGVLERRYAGWCAVLFALTGLAHGYGMVMAAGMGLYFLAVTSEFRMTLLYLVRVYAVGGLLLGFWLIPLVWYLPYTTGFSITWEFTSILEIVPVVLWPIIVIAAVTVALTLRGKFSDKGWLRMIYYLTYPVVLSVTLYFVSPWLNLVDVRFLAFAQFFLVLLAAAGLGGLLMRLPRSLWRAAPVVIAVMTIAWVMPQVSFIPKWIQWNFSGMEQTPWWRYFIVVNSIALPGGPHSPRVVYQHSVLHDKAGTIRAFEALPLISGRPTLEGAYMQSSPTSPFVFYIQSELTDTPSCPFVPYKCSPFDPERALAHLELFNVKEVIAVTDRVKAALGSNPGYREEGEIGPYKIFQVRQGNGQYVVPLRYQPALVTDGDWKRLAYDWFQKPEWLEVPLLFPRPGDPVPPGVVPFRDLMEEPVKQVLSPECHVKDALGNEEVRFETECPGRPHLIKVSYHPKWRVEGADRIYLVSPSFMLVYPTAKQVRLVFGNRWPDYVGRVATAAGIALLLAETLVFLSRKRYSSLENPS</sequence>
<feature type="transmembrane region" description="Helical" evidence="1">
    <location>
        <begin position="691"/>
        <end position="712"/>
    </location>
</feature>
<evidence type="ECO:0000259" key="2">
    <source>
        <dbReference type="Pfam" id="PF10131"/>
    </source>
</evidence>
<keyword evidence="1" id="KW-1133">Transmembrane helix</keyword>
<feature type="transmembrane region" description="Helical" evidence="1">
    <location>
        <begin position="376"/>
        <end position="393"/>
    </location>
</feature>
<protein>
    <recommendedName>
        <fullName evidence="2">Membrane protein 6-pyruvoyl-tetrahydropterin synthase-related domain-containing protein</fullName>
    </recommendedName>
</protein>
<feature type="transmembrane region" description="Helical" evidence="1">
    <location>
        <begin position="30"/>
        <end position="47"/>
    </location>
</feature>
<dbReference type="Proteomes" id="UP000241436">
    <property type="component" value="Unassembled WGS sequence"/>
</dbReference>
<keyword evidence="1" id="KW-0812">Transmembrane</keyword>
<dbReference type="AlphaFoldDB" id="A0A2T4TXR7"/>
<feature type="domain" description="Membrane protein 6-pyruvoyl-tetrahydropterin synthase-related" evidence="2">
    <location>
        <begin position="99"/>
        <end position="564"/>
    </location>
</feature>
<feature type="transmembrane region" description="Helical" evidence="1">
    <location>
        <begin position="349"/>
        <end position="369"/>
    </location>
</feature>
<keyword evidence="1" id="KW-0472">Membrane</keyword>
<name>A0A2T4TXR7_9BACT</name>
<feature type="transmembrane region" description="Helical" evidence="1">
    <location>
        <begin position="248"/>
        <end position="269"/>
    </location>
</feature>
<reference evidence="3 4" key="1">
    <citation type="submission" date="2017-09" db="EMBL/GenBank/DDBJ databases">
        <title>Bloom of a denitrifying methanotroph, Candidatus Methylomirabilis limnetica, in a deep stratified lake.</title>
        <authorList>
            <person name="Graf J.S."/>
            <person name="Marchant H.K."/>
            <person name="Tienken D."/>
            <person name="Hach P.F."/>
            <person name="Brand A."/>
            <person name="Schubert C.J."/>
            <person name="Kuypers M.M."/>
            <person name="Milucka J."/>
        </authorList>
    </citation>
    <scope>NUCLEOTIDE SEQUENCE [LARGE SCALE GENOMIC DNA]</scope>
    <source>
        <strain evidence="3 4">Zug</strain>
    </source>
</reference>
<accession>A0A2T4TXR7</accession>
<reference evidence="4" key="2">
    <citation type="journal article" date="2018" name="Environ. Microbiol.">
        <title>Bloom of a denitrifying methanotroph, 'Candidatus Methylomirabilis limnetica', in a deep stratified lake.</title>
        <authorList>
            <person name="Graf J.S."/>
            <person name="Mayr M.J."/>
            <person name="Marchant H.K."/>
            <person name="Tienken D."/>
            <person name="Hach P.F."/>
            <person name="Brand A."/>
            <person name="Schubert C.J."/>
            <person name="Kuypers M.M."/>
            <person name="Milucka J."/>
        </authorList>
    </citation>
    <scope>NUCLEOTIDE SEQUENCE [LARGE SCALE GENOMIC DNA]</scope>
    <source>
        <strain evidence="4">Zug</strain>
    </source>
</reference>
<comment type="caution">
    <text evidence="3">The sequence shown here is derived from an EMBL/GenBank/DDBJ whole genome shotgun (WGS) entry which is preliminary data.</text>
</comment>
<gene>
    <name evidence="3" type="ORF">CLG94_09010</name>
</gene>
<feature type="transmembrane region" description="Helical" evidence="1">
    <location>
        <begin position="206"/>
        <end position="236"/>
    </location>
</feature>
<dbReference type="InterPro" id="IPR018776">
    <property type="entry name" value="Membrane_prot_PTPS-rel_domain"/>
</dbReference>
<dbReference type="Pfam" id="PF10131">
    <property type="entry name" value="PTPS_related"/>
    <property type="match status" value="1"/>
</dbReference>
<feature type="transmembrane region" description="Helical" evidence="1">
    <location>
        <begin position="289"/>
        <end position="309"/>
    </location>
</feature>
<organism evidence="3 4">
    <name type="scientific">Candidatus Methylomirabilis limnetica</name>
    <dbReference type="NCBI Taxonomy" id="2033718"/>
    <lineage>
        <taxon>Bacteria</taxon>
        <taxon>Candidatus Methylomirabilota</taxon>
        <taxon>Candidatus Methylomirabilia</taxon>
        <taxon>Candidatus Methylomirabilales</taxon>
        <taxon>Candidatus Methylomirabilaceae</taxon>
        <taxon>Candidatus Methylomirabilis</taxon>
    </lineage>
</organism>
<dbReference type="EMBL" id="NVQC01000022">
    <property type="protein sequence ID" value="PTL35879.1"/>
    <property type="molecule type" value="Genomic_DNA"/>
</dbReference>
<evidence type="ECO:0000313" key="3">
    <source>
        <dbReference type="EMBL" id="PTL35879.1"/>
    </source>
</evidence>
<evidence type="ECO:0000256" key="1">
    <source>
        <dbReference type="SAM" id="Phobius"/>
    </source>
</evidence>
<feature type="transmembrane region" description="Helical" evidence="1">
    <location>
        <begin position="123"/>
        <end position="143"/>
    </location>
</feature>
<evidence type="ECO:0000313" key="4">
    <source>
        <dbReference type="Proteomes" id="UP000241436"/>
    </source>
</evidence>
<feature type="transmembrane region" description="Helical" evidence="1">
    <location>
        <begin position="321"/>
        <end position="343"/>
    </location>
</feature>
<feature type="transmembrane region" description="Helical" evidence="1">
    <location>
        <begin position="181"/>
        <end position="200"/>
    </location>
</feature>
<feature type="transmembrane region" description="Helical" evidence="1">
    <location>
        <begin position="149"/>
        <end position="169"/>
    </location>
</feature>
<keyword evidence="4" id="KW-1185">Reference proteome</keyword>
<proteinExistence type="predicted"/>
<feature type="transmembrane region" description="Helical" evidence="1">
    <location>
        <begin position="97"/>
        <end position="116"/>
    </location>
</feature>